<dbReference type="Pfam" id="PF14464">
    <property type="entry name" value="Prok-JAB"/>
    <property type="match status" value="1"/>
</dbReference>
<dbReference type="GO" id="GO:0008237">
    <property type="term" value="F:metallopeptidase activity"/>
    <property type="evidence" value="ECO:0007669"/>
    <property type="project" value="UniProtKB-KW"/>
</dbReference>
<dbReference type="OrthoDB" id="22502at10239"/>
<dbReference type="RefSeq" id="YP_009277747.1">
    <property type="nucleotide sequence ID" value="NC_031001.1"/>
</dbReference>
<evidence type="ECO:0000256" key="3">
    <source>
        <dbReference type="ARBA" id="ARBA00022801"/>
    </source>
</evidence>
<keyword evidence="1" id="KW-0645">Protease</keyword>
<organism evidence="7 8">
    <name type="scientific">Gordonia phage Terapin</name>
    <dbReference type="NCBI Taxonomy" id="1887654"/>
    <lineage>
        <taxon>Viruses</taxon>
        <taxon>Duplodnaviria</taxon>
        <taxon>Heunggongvirae</taxon>
        <taxon>Uroviricota</taxon>
        <taxon>Caudoviricetes</taxon>
        <taxon>Terapinvirus</taxon>
        <taxon>Terapinvirus terapin</taxon>
    </lineage>
</organism>
<keyword evidence="2" id="KW-0479">Metal-binding</keyword>
<keyword evidence="5" id="KW-0482">Metalloprotease</keyword>
<reference evidence="7 8" key="1">
    <citation type="submission" date="2016-07" db="EMBL/GenBank/DDBJ databases">
        <authorList>
            <person name="Montgomery M.T."/>
            <person name="Pope W.H."/>
            <person name="Garlena R.A."/>
            <person name="Russell D.A."/>
            <person name="Jacobs-Sera D."/>
            <person name="Hendrix R.W."/>
            <person name="Hatfull G.F."/>
        </authorList>
    </citation>
    <scope>NUCLEOTIDE SEQUENCE [LARGE SCALE GENOMIC DNA]</scope>
</reference>
<protein>
    <recommendedName>
        <fullName evidence="6">JAB domain-containing protein</fullName>
    </recommendedName>
</protein>
<evidence type="ECO:0000313" key="8">
    <source>
        <dbReference type="Proteomes" id="UP000204083"/>
    </source>
</evidence>
<evidence type="ECO:0000256" key="2">
    <source>
        <dbReference type="ARBA" id="ARBA00022723"/>
    </source>
</evidence>
<dbReference type="SUPFAM" id="SSF102712">
    <property type="entry name" value="JAB1/MPN domain"/>
    <property type="match status" value="1"/>
</dbReference>
<dbReference type="EMBL" id="KX557285">
    <property type="protein sequence ID" value="AOE44820.1"/>
    <property type="molecule type" value="Genomic_DNA"/>
</dbReference>
<accession>A0A1B3B1B5</accession>
<evidence type="ECO:0000256" key="5">
    <source>
        <dbReference type="ARBA" id="ARBA00023049"/>
    </source>
</evidence>
<evidence type="ECO:0000259" key="6">
    <source>
        <dbReference type="Pfam" id="PF14464"/>
    </source>
</evidence>
<sequence>MTATAFVQRSFPEPFDQVLIDKLLSKWSIGDERCGVILVGGTILELTNGMDDPSHSFGLLQEEIEDVFRAYGKDSIAAVWHTHPNNKTRPSEEDREGWPTGSLRYLIVTQSEVAEWANPFDRLY</sequence>
<dbReference type="Proteomes" id="UP000204083">
    <property type="component" value="Segment"/>
</dbReference>
<feature type="domain" description="JAB" evidence="6">
    <location>
        <begin position="31"/>
        <end position="116"/>
    </location>
</feature>
<dbReference type="GO" id="GO:0046872">
    <property type="term" value="F:metal ion binding"/>
    <property type="evidence" value="ECO:0007669"/>
    <property type="project" value="UniProtKB-KW"/>
</dbReference>
<dbReference type="GO" id="GO:0006508">
    <property type="term" value="P:proteolysis"/>
    <property type="evidence" value="ECO:0007669"/>
    <property type="project" value="UniProtKB-KW"/>
</dbReference>
<dbReference type="GeneID" id="29078275"/>
<keyword evidence="4" id="KW-0862">Zinc</keyword>
<evidence type="ECO:0000313" key="7">
    <source>
        <dbReference type="EMBL" id="AOE44820.1"/>
    </source>
</evidence>
<dbReference type="InterPro" id="IPR028090">
    <property type="entry name" value="JAB_dom_prok"/>
</dbReference>
<keyword evidence="3" id="KW-0378">Hydrolase</keyword>
<gene>
    <name evidence="7" type="primary">8</name>
    <name evidence="7" type="ORF">SEA_TERAPIN_8</name>
</gene>
<dbReference type="Gene3D" id="3.40.140.10">
    <property type="entry name" value="Cytidine Deaminase, domain 2"/>
    <property type="match status" value="1"/>
</dbReference>
<dbReference type="KEGG" id="vg:29078275"/>
<evidence type="ECO:0000256" key="4">
    <source>
        <dbReference type="ARBA" id="ARBA00022833"/>
    </source>
</evidence>
<proteinExistence type="predicted"/>
<evidence type="ECO:0000256" key="1">
    <source>
        <dbReference type="ARBA" id="ARBA00022670"/>
    </source>
</evidence>
<keyword evidence="8" id="KW-1185">Reference proteome</keyword>
<name>A0A1B3B1B5_9CAUD</name>